<dbReference type="InterPro" id="IPR042277">
    <property type="entry name" value="IST1-like"/>
</dbReference>
<accession>A0A4P9Z4T9</accession>
<keyword evidence="4" id="KW-1185">Reference proteome</keyword>
<evidence type="ECO:0000256" key="1">
    <source>
        <dbReference type="ARBA" id="ARBA00005536"/>
    </source>
</evidence>
<evidence type="ECO:0000256" key="2">
    <source>
        <dbReference type="SAM" id="Coils"/>
    </source>
</evidence>
<dbReference type="PANTHER" id="PTHR12161">
    <property type="entry name" value="IST1 FAMILY MEMBER"/>
    <property type="match status" value="1"/>
</dbReference>
<comment type="similarity">
    <text evidence="1">Belongs to the IST1 family.</text>
</comment>
<name>A0A4P9Z4T9_9FUNG</name>
<reference evidence="4" key="1">
    <citation type="journal article" date="2018" name="Nat. Microbiol.">
        <title>Leveraging single-cell genomics to expand the fungal tree of life.</title>
        <authorList>
            <person name="Ahrendt S.R."/>
            <person name="Quandt C.A."/>
            <person name="Ciobanu D."/>
            <person name="Clum A."/>
            <person name="Salamov A."/>
            <person name="Andreopoulos B."/>
            <person name="Cheng J.F."/>
            <person name="Woyke T."/>
            <person name="Pelin A."/>
            <person name="Henrissat B."/>
            <person name="Reynolds N.K."/>
            <person name="Benny G.L."/>
            <person name="Smith M.E."/>
            <person name="James T.Y."/>
            <person name="Grigoriev I.V."/>
        </authorList>
    </citation>
    <scope>NUCLEOTIDE SEQUENCE [LARGE SCALE GENOMIC DNA]</scope>
    <source>
        <strain evidence="4">Benny S71-1</strain>
    </source>
</reference>
<dbReference type="InterPro" id="IPR005061">
    <property type="entry name" value="Ist1"/>
</dbReference>
<evidence type="ECO:0000313" key="4">
    <source>
        <dbReference type="Proteomes" id="UP000278143"/>
    </source>
</evidence>
<feature type="coiled-coil region" evidence="2">
    <location>
        <begin position="24"/>
        <end position="51"/>
    </location>
</feature>
<dbReference type="GO" id="GO:0015031">
    <property type="term" value="P:protein transport"/>
    <property type="evidence" value="ECO:0007669"/>
    <property type="project" value="InterPro"/>
</dbReference>
<dbReference type="PANTHER" id="PTHR12161:SF5">
    <property type="entry name" value="IST1 HOMOLOG"/>
    <property type="match status" value="1"/>
</dbReference>
<dbReference type="Gene3D" id="1.20.1260.60">
    <property type="entry name" value="Vacuolar protein sorting-associated protein Ist1"/>
    <property type="match status" value="1"/>
</dbReference>
<sequence length="178" mass="20204">MPPFNAPRTKVQLKLAINRLKLLHAKKTAVNEQLRRDIAQLLEQNKEASARIRVEHIIREDYLLEGLEQVELYCELLAARFGLLEGIQPQLGCDPGIEEAVHAIIYAAGRIEGVKELMILRDLLAPRFGRDFIVAAAEDRNNIVNERLVARLNIGTPEAQLVDQYLMEIARSFKPCRV</sequence>
<gene>
    <name evidence="3" type="ORF">SYNPS1DRAFT_32417</name>
</gene>
<dbReference type="FunFam" id="1.20.1260.60:FF:000002">
    <property type="entry name" value="Vacuolar protein sorting-associated protein IST1"/>
    <property type="match status" value="1"/>
</dbReference>
<keyword evidence="2" id="KW-0175">Coiled coil</keyword>
<dbReference type="Proteomes" id="UP000278143">
    <property type="component" value="Unassembled WGS sequence"/>
</dbReference>
<protein>
    <submittedName>
        <fullName evidence="3">Regulator of Vps4 activity in the MVB pathway-domain-containing protein</fullName>
    </submittedName>
</protein>
<dbReference type="AlphaFoldDB" id="A0A4P9Z4T9"/>
<dbReference type="EMBL" id="KZ989180">
    <property type="protein sequence ID" value="RKP27607.1"/>
    <property type="molecule type" value="Genomic_DNA"/>
</dbReference>
<proteinExistence type="inferred from homology"/>
<organism evidence="3 4">
    <name type="scientific">Syncephalis pseudoplumigaleata</name>
    <dbReference type="NCBI Taxonomy" id="1712513"/>
    <lineage>
        <taxon>Eukaryota</taxon>
        <taxon>Fungi</taxon>
        <taxon>Fungi incertae sedis</taxon>
        <taxon>Zoopagomycota</taxon>
        <taxon>Zoopagomycotina</taxon>
        <taxon>Zoopagomycetes</taxon>
        <taxon>Zoopagales</taxon>
        <taxon>Piptocephalidaceae</taxon>
        <taxon>Syncephalis</taxon>
    </lineage>
</organism>
<dbReference type="OrthoDB" id="29853at2759"/>
<dbReference type="Pfam" id="PF03398">
    <property type="entry name" value="Ist1"/>
    <property type="match status" value="1"/>
</dbReference>
<evidence type="ECO:0000313" key="3">
    <source>
        <dbReference type="EMBL" id="RKP27607.1"/>
    </source>
</evidence>